<reference evidence="9 10" key="1">
    <citation type="journal article" date="2012" name="Stand. Genomic Sci.">
        <title>Complete genome sequence of Terriglobus saanensis type strain SP1PR4(T), an Acidobacteria from tundra soil.</title>
        <authorList>
            <person name="Rawat S.R."/>
            <person name="Mannisto M.K."/>
            <person name="Starovoytov V."/>
            <person name="Goodwin L."/>
            <person name="Nolan M."/>
            <person name="Hauser L."/>
            <person name="Land M."/>
            <person name="Davenport K.W."/>
            <person name="Woyke T."/>
            <person name="Haggblom M.M."/>
        </authorList>
    </citation>
    <scope>NUCLEOTIDE SEQUENCE</scope>
    <source>
        <strain evidence="10">ATCC BAA-1853 / DSM 23119 / SP1PR4</strain>
    </source>
</reference>
<feature type="transmembrane region" description="Helical" evidence="7">
    <location>
        <begin position="66"/>
        <end position="84"/>
    </location>
</feature>
<name>E8UZP6_TERSS</name>
<dbReference type="OrthoDB" id="9793589at2"/>
<dbReference type="eggNOG" id="COG0475">
    <property type="taxonomic scope" value="Bacteria"/>
</dbReference>
<dbReference type="KEGG" id="tsa:AciPR4_3637"/>
<keyword evidence="3 7" id="KW-0812">Transmembrane</keyword>
<keyword evidence="4 7" id="KW-1133">Transmembrane helix</keyword>
<proteinExistence type="predicted"/>
<dbReference type="AlphaFoldDB" id="E8UZP6"/>
<dbReference type="STRING" id="401053.AciPR4_3637"/>
<feature type="transmembrane region" description="Helical" evidence="7">
    <location>
        <begin position="36"/>
        <end position="60"/>
    </location>
</feature>
<feature type="transmembrane region" description="Helical" evidence="7">
    <location>
        <begin position="166"/>
        <end position="191"/>
    </location>
</feature>
<keyword evidence="5" id="KW-0406">Ion transport</keyword>
<gene>
    <name evidence="9" type="ordered locus">AciPR4_3637</name>
</gene>
<accession>E8UZP6</accession>
<evidence type="ECO:0000256" key="3">
    <source>
        <dbReference type="ARBA" id="ARBA00022692"/>
    </source>
</evidence>
<keyword evidence="6 7" id="KW-0472">Membrane</keyword>
<evidence type="ECO:0000256" key="6">
    <source>
        <dbReference type="ARBA" id="ARBA00023136"/>
    </source>
</evidence>
<dbReference type="HOGENOM" id="CLU_005126_7_0_0"/>
<dbReference type="PANTHER" id="PTHR32468">
    <property type="entry name" value="CATION/H + ANTIPORTER"/>
    <property type="match status" value="1"/>
</dbReference>
<dbReference type="InterPro" id="IPR050794">
    <property type="entry name" value="CPA2_transporter"/>
</dbReference>
<evidence type="ECO:0000256" key="2">
    <source>
        <dbReference type="ARBA" id="ARBA00022448"/>
    </source>
</evidence>
<evidence type="ECO:0000256" key="1">
    <source>
        <dbReference type="ARBA" id="ARBA00004141"/>
    </source>
</evidence>
<feature type="transmembrane region" description="Helical" evidence="7">
    <location>
        <begin position="96"/>
        <end position="121"/>
    </location>
</feature>
<dbReference type="GO" id="GO:0015297">
    <property type="term" value="F:antiporter activity"/>
    <property type="evidence" value="ECO:0007669"/>
    <property type="project" value="InterPro"/>
</dbReference>
<dbReference type="Proteomes" id="UP000006844">
    <property type="component" value="Chromosome"/>
</dbReference>
<dbReference type="RefSeq" id="WP_013570119.1">
    <property type="nucleotide sequence ID" value="NC_014963.1"/>
</dbReference>
<feature type="domain" description="Cation/H+ exchanger transmembrane" evidence="8">
    <location>
        <begin position="16"/>
        <end position="402"/>
    </location>
</feature>
<keyword evidence="2" id="KW-0813">Transport</keyword>
<dbReference type="GO" id="GO:1902600">
    <property type="term" value="P:proton transmembrane transport"/>
    <property type="evidence" value="ECO:0007669"/>
    <property type="project" value="InterPro"/>
</dbReference>
<sequence>MMLAHFLLQLGTLLFVTYTCGWLFQRIGQPRVVGEIAGGLLLGPLAFGYLFPGLSAWLFAPATMHPLEIASNIGLVLFLFVIGAELDLSKIQEKRAAMLAITLGSVGLPFLLGIGIAVILFPRFGMPNASRVGFTLFVGIAMSITALPVLARILKDRAEAGRPLDAATAAHALLAAAANDLLAWSALALILTLVRAHSSVIDAVLHLLVLFAFVAVMLFAVRPLLSLLAKRYADAPGWMWLLGQVALAFLSASITDALGIHAFFGAFLAGLCVPRTPIRDVAQPHMLQKSFQPIISVTLPIFFAMTGLRMQRSMFQTGGPAWLAVILILAVTGKIIGAALSARLSGISWPSATQIGILMNTRGLVELIVLNLGYREGILSGSLFTLFVLMALITTAMTVPLLNLSERRS</sequence>
<feature type="transmembrane region" description="Helical" evidence="7">
    <location>
        <begin position="378"/>
        <end position="402"/>
    </location>
</feature>
<protein>
    <submittedName>
        <fullName evidence="9">Sodium/hydrogen exchanger</fullName>
    </submittedName>
</protein>
<evidence type="ECO:0000256" key="4">
    <source>
        <dbReference type="ARBA" id="ARBA00022989"/>
    </source>
</evidence>
<dbReference type="InterPro" id="IPR006153">
    <property type="entry name" value="Cation/H_exchanger_TM"/>
</dbReference>
<dbReference type="GO" id="GO:0016020">
    <property type="term" value="C:membrane"/>
    <property type="evidence" value="ECO:0007669"/>
    <property type="project" value="UniProtKB-SubCell"/>
</dbReference>
<feature type="transmembrane region" description="Helical" evidence="7">
    <location>
        <begin position="237"/>
        <end position="254"/>
    </location>
</feature>
<evidence type="ECO:0000256" key="5">
    <source>
        <dbReference type="ARBA" id="ARBA00023065"/>
    </source>
</evidence>
<dbReference type="PANTHER" id="PTHR32468:SF0">
    <property type="entry name" value="K(+)_H(+) ANTIPORTER 1"/>
    <property type="match status" value="1"/>
</dbReference>
<evidence type="ECO:0000313" key="10">
    <source>
        <dbReference type="Proteomes" id="UP000006844"/>
    </source>
</evidence>
<dbReference type="Gene3D" id="1.20.1530.20">
    <property type="match status" value="1"/>
</dbReference>
<dbReference type="Pfam" id="PF00999">
    <property type="entry name" value="Na_H_Exchanger"/>
    <property type="match status" value="1"/>
</dbReference>
<organism evidence="9 10">
    <name type="scientific">Terriglobus saanensis (strain ATCC BAA-1853 / DSM 23119 / SP1PR4)</name>
    <dbReference type="NCBI Taxonomy" id="401053"/>
    <lineage>
        <taxon>Bacteria</taxon>
        <taxon>Pseudomonadati</taxon>
        <taxon>Acidobacteriota</taxon>
        <taxon>Terriglobia</taxon>
        <taxon>Terriglobales</taxon>
        <taxon>Acidobacteriaceae</taxon>
        <taxon>Terriglobus</taxon>
    </lineage>
</organism>
<feature type="transmembrane region" description="Helical" evidence="7">
    <location>
        <begin position="320"/>
        <end position="340"/>
    </location>
</feature>
<feature type="transmembrane region" description="Helical" evidence="7">
    <location>
        <begin position="290"/>
        <end position="308"/>
    </location>
</feature>
<feature type="transmembrane region" description="Helical" evidence="7">
    <location>
        <begin position="133"/>
        <end position="154"/>
    </location>
</feature>
<dbReference type="InterPro" id="IPR038770">
    <property type="entry name" value="Na+/solute_symporter_sf"/>
</dbReference>
<comment type="subcellular location">
    <subcellularLocation>
        <location evidence="1">Membrane</location>
        <topology evidence="1">Multi-pass membrane protein</topology>
    </subcellularLocation>
</comment>
<evidence type="ECO:0000313" key="9">
    <source>
        <dbReference type="EMBL" id="ADV84389.1"/>
    </source>
</evidence>
<keyword evidence="10" id="KW-1185">Reference proteome</keyword>
<feature type="transmembrane region" description="Helical" evidence="7">
    <location>
        <begin position="6"/>
        <end position="24"/>
    </location>
</feature>
<dbReference type="EMBL" id="CP002467">
    <property type="protein sequence ID" value="ADV84389.1"/>
    <property type="molecule type" value="Genomic_DNA"/>
</dbReference>
<feature type="transmembrane region" description="Helical" evidence="7">
    <location>
        <begin position="203"/>
        <end position="225"/>
    </location>
</feature>
<evidence type="ECO:0000259" key="8">
    <source>
        <dbReference type="Pfam" id="PF00999"/>
    </source>
</evidence>
<evidence type="ECO:0000256" key="7">
    <source>
        <dbReference type="SAM" id="Phobius"/>
    </source>
</evidence>